<dbReference type="InterPro" id="IPR003583">
    <property type="entry name" value="Hlx-hairpin-Hlx_DNA-bd_motif"/>
</dbReference>
<comment type="domain">
    <text evidence="6">Has three domains with a flexible linker between the domains II and III and assumes an 'L' shape. Domain III is highly mobile and contacts RuvB.</text>
</comment>
<dbReference type="InterPro" id="IPR010994">
    <property type="entry name" value="RuvA_2-like"/>
</dbReference>
<dbReference type="RefSeq" id="WP_072839074.1">
    <property type="nucleotide sequence ID" value="NZ_FQVF01000006.1"/>
</dbReference>
<dbReference type="SUPFAM" id="SSF50249">
    <property type="entry name" value="Nucleic acid-binding proteins"/>
    <property type="match status" value="1"/>
</dbReference>
<reference evidence="9" key="1">
    <citation type="submission" date="2016-11" db="EMBL/GenBank/DDBJ databases">
        <authorList>
            <person name="Varghese N."/>
            <person name="Submissions S."/>
        </authorList>
    </citation>
    <scope>NUCLEOTIDE SEQUENCE [LARGE SCALE GENOMIC DNA]</scope>
    <source>
        <strain evidence="9">DSM 16579</strain>
    </source>
</reference>
<evidence type="ECO:0000313" key="8">
    <source>
        <dbReference type="EMBL" id="SHF20376.1"/>
    </source>
</evidence>
<comment type="caution">
    <text evidence="6">Lacks conserved residue(s) required for the propagation of feature annotation.</text>
</comment>
<dbReference type="CDD" id="cd14332">
    <property type="entry name" value="UBA_RuvA_C"/>
    <property type="match status" value="1"/>
</dbReference>
<dbReference type="STRING" id="1122206.SAMN02745753_01475"/>
<evidence type="ECO:0000256" key="1">
    <source>
        <dbReference type="ARBA" id="ARBA00022490"/>
    </source>
</evidence>
<feature type="domain" description="Helix-hairpin-helix DNA-binding motif class 1" evidence="7">
    <location>
        <begin position="73"/>
        <end position="92"/>
    </location>
</feature>
<dbReference type="GO" id="GO:0006281">
    <property type="term" value="P:DNA repair"/>
    <property type="evidence" value="ECO:0007669"/>
    <property type="project" value="UniProtKB-UniRule"/>
</dbReference>
<proteinExistence type="inferred from homology"/>
<keyword evidence="8" id="KW-0067">ATP-binding</keyword>
<dbReference type="InterPro" id="IPR036267">
    <property type="entry name" value="RuvA_C_sf"/>
</dbReference>
<feature type="region of interest" description="Domain I" evidence="6">
    <location>
        <begin position="1"/>
        <end position="64"/>
    </location>
</feature>
<evidence type="ECO:0000256" key="4">
    <source>
        <dbReference type="ARBA" id="ARBA00023172"/>
    </source>
</evidence>
<evidence type="ECO:0000256" key="5">
    <source>
        <dbReference type="ARBA" id="ARBA00023204"/>
    </source>
</evidence>
<evidence type="ECO:0000256" key="6">
    <source>
        <dbReference type="HAMAP-Rule" id="MF_00031"/>
    </source>
</evidence>
<dbReference type="InterPro" id="IPR000085">
    <property type="entry name" value="RuvA"/>
</dbReference>
<keyword evidence="5 6" id="KW-0234">DNA repair</keyword>
<evidence type="ECO:0000256" key="2">
    <source>
        <dbReference type="ARBA" id="ARBA00022763"/>
    </source>
</evidence>
<dbReference type="Gene3D" id="1.10.8.10">
    <property type="entry name" value="DNA helicase RuvA subunit, C-terminal domain"/>
    <property type="match status" value="1"/>
</dbReference>
<dbReference type="SUPFAM" id="SSF47781">
    <property type="entry name" value="RuvA domain 2-like"/>
    <property type="match status" value="1"/>
</dbReference>
<dbReference type="GO" id="GO:0000400">
    <property type="term" value="F:four-way junction DNA binding"/>
    <property type="evidence" value="ECO:0007669"/>
    <property type="project" value="UniProtKB-UniRule"/>
</dbReference>
<dbReference type="Gene3D" id="1.10.150.20">
    <property type="entry name" value="5' to 3' exonuclease, C-terminal subdomain"/>
    <property type="match status" value="1"/>
</dbReference>
<dbReference type="InterPro" id="IPR011114">
    <property type="entry name" value="RuvA_C"/>
</dbReference>
<evidence type="ECO:0000259" key="7">
    <source>
        <dbReference type="SMART" id="SM00278"/>
    </source>
</evidence>
<dbReference type="Pfam" id="PF07499">
    <property type="entry name" value="RuvA_C"/>
    <property type="match status" value="1"/>
</dbReference>
<organism evidence="8 9">
    <name type="scientific">Marinomonas polaris DSM 16579</name>
    <dbReference type="NCBI Taxonomy" id="1122206"/>
    <lineage>
        <taxon>Bacteria</taxon>
        <taxon>Pseudomonadati</taxon>
        <taxon>Pseudomonadota</taxon>
        <taxon>Gammaproteobacteria</taxon>
        <taxon>Oceanospirillales</taxon>
        <taxon>Oceanospirillaceae</taxon>
        <taxon>Marinomonas</taxon>
    </lineage>
</organism>
<evidence type="ECO:0000313" key="9">
    <source>
        <dbReference type="Proteomes" id="UP000184517"/>
    </source>
</evidence>
<dbReference type="AlphaFoldDB" id="A0A1M4ZS31"/>
<dbReference type="OrthoDB" id="5293449at2"/>
<dbReference type="GO" id="GO:0006310">
    <property type="term" value="P:DNA recombination"/>
    <property type="evidence" value="ECO:0007669"/>
    <property type="project" value="UniProtKB-UniRule"/>
</dbReference>
<dbReference type="EMBL" id="FQVF01000006">
    <property type="protein sequence ID" value="SHF20376.1"/>
    <property type="molecule type" value="Genomic_DNA"/>
</dbReference>
<comment type="similarity">
    <text evidence="6">Belongs to the RuvA family.</text>
</comment>
<keyword evidence="9" id="KW-1185">Reference proteome</keyword>
<dbReference type="GO" id="GO:0009379">
    <property type="term" value="C:Holliday junction helicase complex"/>
    <property type="evidence" value="ECO:0007669"/>
    <property type="project" value="InterPro"/>
</dbReference>
<keyword evidence="1 6" id="KW-0963">Cytoplasm</keyword>
<dbReference type="SUPFAM" id="SSF46929">
    <property type="entry name" value="DNA helicase RuvA subunit, C-terminal domain"/>
    <property type="match status" value="1"/>
</dbReference>
<dbReference type="Gene3D" id="2.40.50.140">
    <property type="entry name" value="Nucleic acid-binding proteins"/>
    <property type="match status" value="1"/>
</dbReference>
<dbReference type="Pfam" id="PF01330">
    <property type="entry name" value="RuvA_N"/>
    <property type="match status" value="1"/>
</dbReference>
<keyword evidence="8" id="KW-0347">Helicase</keyword>
<dbReference type="GO" id="GO:0009378">
    <property type="term" value="F:four-way junction helicase activity"/>
    <property type="evidence" value="ECO:0007669"/>
    <property type="project" value="InterPro"/>
</dbReference>
<dbReference type="GO" id="GO:0005524">
    <property type="term" value="F:ATP binding"/>
    <property type="evidence" value="ECO:0007669"/>
    <property type="project" value="InterPro"/>
</dbReference>
<keyword evidence="8" id="KW-0378">Hydrolase</keyword>
<keyword evidence="8" id="KW-0547">Nucleotide-binding</keyword>
<feature type="domain" description="Helix-hairpin-helix DNA-binding motif class 1" evidence="7">
    <location>
        <begin position="108"/>
        <end position="127"/>
    </location>
</feature>
<dbReference type="HAMAP" id="MF_00031">
    <property type="entry name" value="DNA_HJ_migration_RuvA"/>
    <property type="match status" value="1"/>
</dbReference>
<keyword evidence="4 6" id="KW-0233">DNA recombination</keyword>
<dbReference type="Proteomes" id="UP000184517">
    <property type="component" value="Unassembled WGS sequence"/>
</dbReference>
<accession>A0A1M4ZS31</accession>
<dbReference type="GO" id="GO:0048476">
    <property type="term" value="C:Holliday junction resolvase complex"/>
    <property type="evidence" value="ECO:0007669"/>
    <property type="project" value="UniProtKB-UniRule"/>
</dbReference>
<sequence length="200" mass="21541">MIGRIVGTLIEKTPPELMVDVNGIGYEVSASMTTIYDLPQIGGQVTLFTHLLVKEDSHTLYGFIDKNERALFRVLIKVNGIGPKMALAILSSMSSEELIANVQESDVTALTRIPGVGKKTAERLIIELRDKLGQAAKTDLFSAPAVLRQVQADPRQEAEAALISLGYKPQEAAKAIAGVPMDAANSEDVIKAALKGMLRK</sequence>
<comment type="subcellular location">
    <subcellularLocation>
        <location evidence="6">Cytoplasm</location>
    </subcellularLocation>
</comment>
<gene>
    <name evidence="6" type="primary">ruvA</name>
    <name evidence="8" type="ORF">SAMN02745753_01475</name>
</gene>
<comment type="function">
    <text evidence="6">The RuvA-RuvB-RuvC complex processes Holliday junction (HJ) DNA during genetic recombination and DNA repair, while the RuvA-RuvB complex plays an important role in the rescue of blocked DNA replication forks via replication fork reversal (RFR). RuvA specifically binds to HJ cruciform DNA, conferring on it an open structure. The RuvB hexamer acts as an ATP-dependent pump, pulling dsDNA into and through the RuvAB complex. HJ branch migration allows RuvC to scan DNA until it finds its consensus sequence, where it cleaves and resolves the cruciform DNA.</text>
</comment>
<dbReference type="Pfam" id="PF14520">
    <property type="entry name" value="HHH_5"/>
    <property type="match status" value="1"/>
</dbReference>
<dbReference type="InterPro" id="IPR013849">
    <property type="entry name" value="DNA_helicase_Holl-junc_RuvA_I"/>
</dbReference>
<keyword evidence="3 6" id="KW-0238">DNA-binding</keyword>
<comment type="subunit">
    <text evidence="6">Homotetramer. Forms an RuvA(8)-RuvB(12)-Holliday junction (HJ) complex. HJ DNA is sandwiched between 2 RuvA tetramers; dsDNA enters through RuvA and exits via RuvB. An RuvB hexamer assembles on each DNA strand where it exits the tetramer. Each RuvB hexamer is contacted by two RuvA subunits (via domain III) on 2 adjacent RuvB subunits; this complex drives branch migration. In the full resolvosome a probable DNA-RuvA(4)-RuvB(12)-RuvC(2) complex forms which resolves the HJ.</text>
</comment>
<keyword evidence="2 6" id="KW-0227">DNA damage</keyword>
<evidence type="ECO:0000256" key="3">
    <source>
        <dbReference type="ARBA" id="ARBA00023125"/>
    </source>
</evidence>
<protein>
    <recommendedName>
        <fullName evidence="6">Holliday junction branch migration complex subunit RuvA</fullName>
    </recommendedName>
</protein>
<dbReference type="NCBIfam" id="TIGR00084">
    <property type="entry name" value="ruvA"/>
    <property type="match status" value="1"/>
</dbReference>
<dbReference type="InterPro" id="IPR012340">
    <property type="entry name" value="NA-bd_OB-fold"/>
</dbReference>
<feature type="region of interest" description="Domain III" evidence="6">
    <location>
        <begin position="156"/>
        <end position="200"/>
    </location>
</feature>
<dbReference type="SMART" id="SM00278">
    <property type="entry name" value="HhH1"/>
    <property type="match status" value="2"/>
</dbReference>
<name>A0A1M4ZS31_9GAMM</name>
<dbReference type="GO" id="GO:0005737">
    <property type="term" value="C:cytoplasm"/>
    <property type="evidence" value="ECO:0007669"/>
    <property type="project" value="UniProtKB-SubCell"/>
</dbReference>